<reference evidence="2" key="1">
    <citation type="journal article" date="2020" name="Stud. Mycol.">
        <title>101 Dothideomycetes genomes: a test case for predicting lifestyles and emergence of pathogens.</title>
        <authorList>
            <person name="Haridas S."/>
            <person name="Albert R."/>
            <person name="Binder M."/>
            <person name="Bloem J."/>
            <person name="Labutti K."/>
            <person name="Salamov A."/>
            <person name="Andreopoulos B."/>
            <person name="Baker S."/>
            <person name="Barry K."/>
            <person name="Bills G."/>
            <person name="Bluhm B."/>
            <person name="Cannon C."/>
            <person name="Castanera R."/>
            <person name="Culley D."/>
            <person name="Daum C."/>
            <person name="Ezra D."/>
            <person name="Gonzalez J."/>
            <person name="Henrissat B."/>
            <person name="Kuo A."/>
            <person name="Liang C."/>
            <person name="Lipzen A."/>
            <person name="Lutzoni F."/>
            <person name="Magnuson J."/>
            <person name="Mondo S."/>
            <person name="Nolan M."/>
            <person name="Ohm R."/>
            <person name="Pangilinan J."/>
            <person name="Park H.-J."/>
            <person name="Ramirez L."/>
            <person name="Alfaro M."/>
            <person name="Sun H."/>
            <person name="Tritt A."/>
            <person name="Yoshinaga Y."/>
            <person name="Zwiers L.-H."/>
            <person name="Turgeon B."/>
            <person name="Goodwin S."/>
            <person name="Spatafora J."/>
            <person name="Crous P."/>
            <person name="Grigoriev I."/>
        </authorList>
    </citation>
    <scope>NUCLEOTIDE SEQUENCE</scope>
    <source>
        <strain evidence="2">CBS 122681</strain>
    </source>
</reference>
<evidence type="ECO:0000313" key="2">
    <source>
        <dbReference type="EMBL" id="KAF2660503.1"/>
    </source>
</evidence>
<name>A0A6A6TNH7_9PLEO</name>
<accession>A0A6A6TNH7</accession>
<evidence type="ECO:0000313" key="3">
    <source>
        <dbReference type="Proteomes" id="UP000799324"/>
    </source>
</evidence>
<organism evidence="2 3">
    <name type="scientific">Lophiostoma macrostomum CBS 122681</name>
    <dbReference type="NCBI Taxonomy" id="1314788"/>
    <lineage>
        <taxon>Eukaryota</taxon>
        <taxon>Fungi</taxon>
        <taxon>Dikarya</taxon>
        <taxon>Ascomycota</taxon>
        <taxon>Pezizomycotina</taxon>
        <taxon>Dothideomycetes</taxon>
        <taxon>Pleosporomycetidae</taxon>
        <taxon>Pleosporales</taxon>
        <taxon>Lophiostomataceae</taxon>
        <taxon>Lophiostoma</taxon>
    </lineage>
</organism>
<feature type="region of interest" description="Disordered" evidence="1">
    <location>
        <begin position="19"/>
        <end position="62"/>
    </location>
</feature>
<gene>
    <name evidence="2" type="ORF">K491DRAFT_688256</name>
</gene>
<dbReference type="Proteomes" id="UP000799324">
    <property type="component" value="Unassembled WGS sequence"/>
</dbReference>
<protein>
    <submittedName>
        <fullName evidence="2">Uncharacterized protein</fullName>
    </submittedName>
</protein>
<evidence type="ECO:0000256" key="1">
    <source>
        <dbReference type="SAM" id="MobiDB-lite"/>
    </source>
</evidence>
<keyword evidence="3" id="KW-1185">Reference proteome</keyword>
<sequence>MSACIPMLTIEQIIQTPYPPLYPPTQPYTTHPYPTPPQPTSPHRHPPTLHLPLFHSLPPPDP</sequence>
<proteinExistence type="predicted"/>
<dbReference type="AlphaFoldDB" id="A0A6A6TNH7"/>
<dbReference type="EMBL" id="MU004299">
    <property type="protein sequence ID" value="KAF2660503.1"/>
    <property type="molecule type" value="Genomic_DNA"/>
</dbReference>